<evidence type="ECO:0000313" key="2">
    <source>
        <dbReference type="Proteomes" id="UP000018031"/>
    </source>
</evidence>
<name>T1CHF0_9PORP</name>
<sequence>MLFLYSPTSYNRKLLALNREHHLISKDVFASRIKFRNSSPY</sequence>
<reference evidence="1 2" key="2">
    <citation type="journal article" date="2013" name="Genome Announc.">
        <title>Draft Genome Sequences of Porphyromonas crevioricanis JCM 15906T and Porphyromonas cansulci JCM 13913T Isolated from a Canine Oral Cavity.</title>
        <authorList>
            <person name="Sakamoto M."/>
            <person name="Tanaka N."/>
            <person name="Shiwa Y."/>
            <person name="Yoshikawa H."/>
            <person name="Ohkuma M."/>
        </authorList>
    </citation>
    <scope>NUCLEOTIDE SEQUENCE [LARGE SCALE GENOMIC DNA]</scope>
    <source>
        <strain evidence="1 2">JCM 15906</strain>
    </source>
</reference>
<dbReference type="Proteomes" id="UP000018031">
    <property type="component" value="Unassembled WGS sequence"/>
</dbReference>
<gene>
    <name evidence="1" type="ORF">PORCRE_1011</name>
</gene>
<evidence type="ECO:0000313" key="1">
    <source>
        <dbReference type="EMBL" id="GAD05311.1"/>
    </source>
</evidence>
<reference evidence="2" key="1">
    <citation type="journal article" date="2013" name="Genome">
        <title>Draft Genome Sequences of Porphyromonas crevioricanis JCM 15906T and Porphyromonas cansulci JCM 13913T Isolated from a Canine Oral Cavity.</title>
        <authorList>
            <person name="Sakamoto M."/>
            <person name="Tanaka N."/>
            <person name="Shiwa Y."/>
            <person name="Yoshikawa H."/>
            <person name="Ohkuma M."/>
        </authorList>
    </citation>
    <scope>NUCLEOTIDE SEQUENCE [LARGE SCALE GENOMIC DNA]</scope>
    <source>
        <strain evidence="2">JCM 15906</strain>
    </source>
</reference>
<comment type="caution">
    <text evidence="1">The sequence shown here is derived from an EMBL/GenBank/DDBJ whole genome shotgun (WGS) entry which is preliminary data.</text>
</comment>
<dbReference type="AlphaFoldDB" id="T1CHF0"/>
<accession>T1CHF0</accession>
<proteinExistence type="predicted"/>
<dbReference type="EMBL" id="BAOU01000024">
    <property type="protein sequence ID" value="GAD05311.1"/>
    <property type="molecule type" value="Genomic_DNA"/>
</dbReference>
<organism evidence="1 2">
    <name type="scientific">Porphyromonas crevioricanis JCM 15906</name>
    <dbReference type="NCBI Taxonomy" id="1305617"/>
    <lineage>
        <taxon>Bacteria</taxon>
        <taxon>Pseudomonadati</taxon>
        <taxon>Bacteroidota</taxon>
        <taxon>Bacteroidia</taxon>
        <taxon>Bacteroidales</taxon>
        <taxon>Porphyromonadaceae</taxon>
        <taxon>Porphyromonas</taxon>
    </lineage>
</organism>
<protein>
    <submittedName>
        <fullName evidence="1">Uncharacterized protein</fullName>
    </submittedName>
</protein>